<keyword evidence="5 6" id="KW-0472">Membrane</keyword>
<keyword evidence="9" id="KW-1185">Reference proteome</keyword>
<dbReference type="Pfam" id="PF13396">
    <property type="entry name" value="PLDc_N"/>
    <property type="match status" value="1"/>
</dbReference>
<dbReference type="Proteomes" id="UP001319104">
    <property type="component" value="Unassembled WGS sequence"/>
</dbReference>
<dbReference type="GO" id="GO:0005886">
    <property type="term" value="C:plasma membrane"/>
    <property type="evidence" value="ECO:0007669"/>
    <property type="project" value="UniProtKB-SubCell"/>
</dbReference>
<evidence type="ECO:0000256" key="4">
    <source>
        <dbReference type="ARBA" id="ARBA00022989"/>
    </source>
</evidence>
<comment type="subcellular location">
    <subcellularLocation>
        <location evidence="1">Cell membrane</location>
        <topology evidence="1">Multi-pass membrane protein</topology>
    </subcellularLocation>
</comment>
<dbReference type="InterPro" id="IPR027379">
    <property type="entry name" value="CLS_N"/>
</dbReference>
<name>A0AAP2CKB6_9BACT</name>
<evidence type="ECO:0000313" key="9">
    <source>
        <dbReference type="Proteomes" id="UP001319104"/>
    </source>
</evidence>
<feature type="domain" description="Cardiolipin synthase N-terminal" evidence="7">
    <location>
        <begin position="22"/>
        <end position="64"/>
    </location>
</feature>
<evidence type="ECO:0000256" key="2">
    <source>
        <dbReference type="ARBA" id="ARBA00022475"/>
    </source>
</evidence>
<keyword evidence="3 6" id="KW-0812">Transmembrane</keyword>
<evidence type="ECO:0000256" key="1">
    <source>
        <dbReference type="ARBA" id="ARBA00004651"/>
    </source>
</evidence>
<sequence>MFRIGPDGFPFLWGILGVLYLVFWIMTLVDAVRSNFRDPTMKIIWILIILLAQVFGPILYWLLSPKQKV</sequence>
<feature type="transmembrane region" description="Helical" evidence="6">
    <location>
        <begin position="12"/>
        <end position="31"/>
    </location>
</feature>
<protein>
    <submittedName>
        <fullName evidence="8">PLDc N-terminal domain-containing protein</fullName>
    </submittedName>
</protein>
<evidence type="ECO:0000256" key="6">
    <source>
        <dbReference type="SAM" id="Phobius"/>
    </source>
</evidence>
<comment type="caution">
    <text evidence="8">The sequence shown here is derived from an EMBL/GenBank/DDBJ whole genome shotgun (WGS) entry which is preliminary data.</text>
</comment>
<dbReference type="AlphaFoldDB" id="A0AAP2CKB6"/>
<evidence type="ECO:0000259" key="7">
    <source>
        <dbReference type="Pfam" id="PF13396"/>
    </source>
</evidence>
<keyword evidence="2" id="KW-1003">Cell membrane</keyword>
<dbReference type="EMBL" id="JAHCMY010000011">
    <property type="protein sequence ID" value="MBS9525339.1"/>
    <property type="molecule type" value="Genomic_DNA"/>
</dbReference>
<gene>
    <name evidence="8" type="ORF">KI659_15070</name>
</gene>
<accession>A0AAP2CKB6</accession>
<dbReference type="RefSeq" id="WP_213946200.1">
    <property type="nucleotide sequence ID" value="NZ_JAHBGI010000001.1"/>
</dbReference>
<proteinExistence type="predicted"/>
<evidence type="ECO:0000256" key="3">
    <source>
        <dbReference type="ARBA" id="ARBA00022692"/>
    </source>
</evidence>
<reference evidence="8 9" key="1">
    <citation type="submission" date="2021-05" db="EMBL/GenBank/DDBJ databases">
        <authorList>
            <person name="Zhang Z.D."/>
            <person name="Osman G."/>
        </authorList>
    </citation>
    <scope>NUCLEOTIDE SEQUENCE [LARGE SCALE GENOMIC DNA]</scope>
    <source>
        <strain evidence="8 9">KCTC 32217</strain>
    </source>
</reference>
<evidence type="ECO:0000313" key="8">
    <source>
        <dbReference type="EMBL" id="MBS9525339.1"/>
    </source>
</evidence>
<organism evidence="8 9">
    <name type="scientific">Litoribacter ruber</name>
    <dbReference type="NCBI Taxonomy" id="702568"/>
    <lineage>
        <taxon>Bacteria</taxon>
        <taxon>Pseudomonadati</taxon>
        <taxon>Bacteroidota</taxon>
        <taxon>Cytophagia</taxon>
        <taxon>Cytophagales</taxon>
        <taxon>Cyclobacteriaceae</taxon>
        <taxon>Litoribacter</taxon>
    </lineage>
</organism>
<evidence type="ECO:0000256" key="5">
    <source>
        <dbReference type="ARBA" id="ARBA00023136"/>
    </source>
</evidence>
<feature type="transmembrane region" description="Helical" evidence="6">
    <location>
        <begin position="43"/>
        <end position="63"/>
    </location>
</feature>
<keyword evidence="4 6" id="KW-1133">Transmembrane helix</keyword>